<evidence type="ECO:0000313" key="3">
    <source>
        <dbReference type="Proteomes" id="UP000652219"/>
    </source>
</evidence>
<keyword evidence="3" id="KW-1185">Reference proteome</keyword>
<evidence type="ECO:0000256" key="1">
    <source>
        <dbReference type="SAM" id="MobiDB-lite"/>
    </source>
</evidence>
<feature type="compositionally biased region" description="Basic residues" evidence="1">
    <location>
        <begin position="37"/>
        <end position="51"/>
    </location>
</feature>
<proteinExistence type="predicted"/>
<organism evidence="2 3">
    <name type="scientific">Colletotrichum sojae</name>
    <dbReference type="NCBI Taxonomy" id="2175907"/>
    <lineage>
        <taxon>Eukaryota</taxon>
        <taxon>Fungi</taxon>
        <taxon>Dikarya</taxon>
        <taxon>Ascomycota</taxon>
        <taxon>Pezizomycotina</taxon>
        <taxon>Sordariomycetes</taxon>
        <taxon>Hypocreomycetidae</taxon>
        <taxon>Glomerellales</taxon>
        <taxon>Glomerellaceae</taxon>
        <taxon>Colletotrichum</taxon>
        <taxon>Colletotrichum orchidearum species complex</taxon>
    </lineage>
</organism>
<feature type="compositionally biased region" description="Basic residues" evidence="1">
    <location>
        <begin position="1"/>
        <end position="13"/>
    </location>
</feature>
<feature type="region of interest" description="Disordered" evidence="1">
    <location>
        <begin position="1"/>
        <end position="126"/>
    </location>
</feature>
<name>A0A8H6JI18_9PEZI</name>
<protein>
    <submittedName>
        <fullName evidence="2">Uncharacterized protein</fullName>
    </submittedName>
</protein>
<evidence type="ECO:0000313" key="2">
    <source>
        <dbReference type="EMBL" id="KAF6813445.1"/>
    </source>
</evidence>
<dbReference type="AlphaFoldDB" id="A0A8H6JI18"/>
<accession>A0A8H6JI18</accession>
<sequence>MSRRRRSKRRPTTHRQAASESDSGADSRTLGENAPAKGRKFKKNRSPKSRSHHESAKSCRSRRHNRPSCRIETDSDGDLPMLPTPPPTPKSGFENQKRSENIPGRKHHTSERPQRTPIRDRPEQLGDAGFKNFRFRHQILSLLDQQRRAVEAWADSVGASGPAEPMDWQPEQERVVSFARLPAEDDCYVARWRTGDATEVTPIHPTLGSWAREPLFDGSAMWGAPAGGLEIRFQEIE</sequence>
<comment type="caution">
    <text evidence="2">The sequence shown here is derived from an EMBL/GenBank/DDBJ whole genome shotgun (WGS) entry which is preliminary data.</text>
</comment>
<dbReference type="Proteomes" id="UP000652219">
    <property type="component" value="Unassembled WGS sequence"/>
</dbReference>
<reference evidence="2 3" key="1">
    <citation type="journal article" date="2020" name="Phytopathology">
        <title>Genome Sequence Resources of Colletotrichum truncatum, C. plurivorum, C. musicola, and C. sojae: Four Species Pathogenic to Soybean (Glycine max).</title>
        <authorList>
            <person name="Rogerio F."/>
            <person name="Boufleur T.R."/>
            <person name="Ciampi-Guillardi M."/>
            <person name="Sukno S.A."/>
            <person name="Thon M.R."/>
            <person name="Massola Junior N.S."/>
            <person name="Baroncelli R."/>
        </authorList>
    </citation>
    <scope>NUCLEOTIDE SEQUENCE [LARGE SCALE GENOMIC DNA]</scope>
    <source>
        <strain evidence="2 3">LFN0009</strain>
    </source>
</reference>
<feature type="compositionally biased region" description="Polar residues" evidence="1">
    <location>
        <begin position="14"/>
        <end position="26"/>
    </location>
</feature>
<dbReference type="EMBL" id="WIGN01000053">
    <property type="protein sequence ID" value="KAF6813445.1"/>
    <property type="molecule type" value="Genomic_DNA"/>
</dbReference>
<feature type="compositionally biased region" description="Basic and acidic residues" evidence="1">
    <location>
        <begin position="110"/>
        <end position="124"/>
    </location>
</feature>
<gene>
    <name evidence="2" type="ORF">CSOJ01_04629</name>
</gene>